<reference evidence="11 12" key="1">
    <citation type="submission" date="2019-03" db="EMBL/GenBank/DDBJ databases">
        <title>Genomic Encyclopedia of Type Strains, Phase IV (KMG-IV): sequencing the most valuable type-strain genomes for metagenomic binning, comparative biology and taxonomic classification.</title>
        <authorList>
            <person name="Goeker M."/>
        </authorList>
    </citation>
    <scope>NUCLEOTIDE SEQUENCE [LARGE SCALE GENOMIC DNA]</scope>
    <source>
        <strain evidence="11 12">DSM 11170</strain>
    </source>
</reference>
<evidence type="ECO:0000256" key="7">
    <source>
        <dbReference type="ARBA" id="ARBA00022989"/>
    </source>
</evidence>
<dbReference type="NCBIfam" id="TIGR00380">
    <property type="entry name" value="cobal_cbiB"/>
    <property type="match status" value="1"/>
</dbReference>
<dbReference type="AlphaFoldDB" id="A0A4R2RWJ0"/>
<keyword evidence="4 9" id="KW-1003">Cell membrane</keyword>
<keyword evidence="5 9" id="KW-0169">Cobalamin biosynthesis</keyword>
<dbReference type="UniPathway" id="UPA00148"/>
<dbReference type="EMBL" id="SLXT01000018">
    <property type="protein sequence ID" value="TCP63495.1"/>
    <property type="molecule type" value="Genomic_DNA"/>
</dbReference>
<gene>
    <name evidence="9" type="primary">cobD</name>
    <name evidence="11" type="ORF">EDD73_11838</name>
</gene>
<evidence type="ECO:0000256" key="5">
    <source>
        <dbReference type="ARBA" id="ARBA00022573"/>
    </source>
</evidence>
<name>A0A4R2RWJ0_9FIRM</name>
<dbReference type="Proteomes" id="UP000294813">
    <property type="component" value="Unassembled WGS sequence"/>
</dbReference>
<evidence type="ECO:0000256" key="8">
    <source>
        <dbReference type="ARBA" id="ARBA00023136"/>
    </source>
</evidence>
<dbReference type="RefSeq" id="WP_207668861.1">
    <property type="nucleotide sequence ID" value="NZ_JAOQNU010000017.1"/>
</dbReference>
<evidence type="ECO:0000256" key="6">
    <source>
        <dbReference type="ARBA" id="ARBA00022692"/>
    </source>
</evidence>
<keyword evidence="10" id="KW-0175">Coiled coil</keyword>
<dbReference type="GO" id="GO:0005886">
    <property type="term" value="C:plasma membrane"/>
    <property type="evidence" value="ECO:0007669"/>
    <property type="project" value="UniProtKB-SubCell"/>
</dbReference>
<feature type="transmembrane region" description="Helical" evidence="9">
    <location>
        <begin position="68"/>
        <end position="91"/>
    </location>
</feature>
<comment type="function">
    <text evidence="9">Converts cobyric acid to cobinamide by the addition of aminopropanol on the F carboxylic group.</text>
</comment>
<evidence type="ECO:0000256" key="9">
    <source>
        <dbReference type="HAMAP-Rule" id="MF_00024"/>
    </source>
</evidence>
<evidence type="ECO:0000313" key="11">
    <source>
        <dbReference type="EMBL" id="TCP63495.1"/>
    </source>
</evidence>
<evidence type="ECO:0000313" key="12">
    <source>
        <dbReference type="Proteomes" id="UP000294813"/>
    </source>
</evidence>
<evidence type="ECO:0000256" key="1">
    <source>
        <dbReference type="ARBA" id="ARBA00004651"/>
    </source>
</evidence>
<protein>
    <recommendedName>
        <fullName evidence="9">Cobalamin biosynthesis protein CobD</fullName>
    </recommendedName>
</protein>
<dbReference type="PANTHER" id="PTHR34308:SF1">
    <property type="entry name" value="COBALAMIN BIOSYNTHESIS PROTEIN CBIB"/>
    <property type="match status" value="1"/>
</dbReference>
<proteinExistence type="inferred from homology"/>
<feature type="transmembrane region" description="Helical" evidence="9">
    <location>
        <begin position="97"/>
        <end position="117"/>
    </location>
</feature>
<keyword evidence="12" id="KW-1185">Reference proteome</keyword>
<comment type="pathway">
    <text evidence="2 9">Cofactor biosynthesis; adenosylcobalamin biosynthesis.</text>
</comment>
<dbReference type="PANTHER" id="PTHR34308">
    <property type="entry name" value="COBALAMIN BIOSYNTHESIS PROTEIN CBIB"/>
    <property type="match status" value="1"/>
</dbReference>
<dbReference type="GO" id="GO:0015420">
    <property type="term" value="F:ABC-type vitamin B12 transporter activity"/>
    <property type="evidence" value="ECO:0007669"/>
    <property type="project" value="UniProtKB-UniRule"/>
</dbReference>
<dbReference type="Pfam" id="PF03186">
    <property type="entry name" value="CobD_Cbib"/>
    <property type="match status" value="1"/>
</dbReference>
<dbReference type="GO" id="GO:0009236">
    <property type="term" value="P:cobalamin biosynthetic process"/>
    <property type="evidence" value="ECO:0007669"/>
    <property type="project" value="UniProtKB-UniRule"/>
</dbReference>
<keyword evidence="7 9" id="KW-1133">Transmembrane helix</keyword>
<comment type="subcellular location">
    <subcellularLocation>
        <location evidence="1 9">Cell membrane</location>
        <topology evidence="1 9">Multi-pass membrane protein</topology>
    </subcellularLocation>
</comment>
<dbReference type="GO" id="GO:0048472">
    <property type="term" value="F:threonine-phosphate decarboxylase activity"/>
    <property type="evidence" value="ECO:0007669"/>
    <property type="project" value="InterPro"/>
</dbReference>
<evidence type="ECO:0000256" key="3">
    <source>
        <dbReference type="ARBA" id="ARBA00006263"/>
    </source>
</evidence>
<comment type="similarity">
    <text evidence="3 9">Belongs to the CobD/CbiB family.</text>
</comment>
<accession>A0A4R2RWJ0</accession>
<evidence type="ECO:0000256" key="4">
    <source>
        <dbReference type="ARBA" id="ARBA00022475"/>
    </source>
</evidence>
<dbReference type="InterPro" id="IPR004485">
    <property type="entry name" value="Cobalamin_biosynth_CobD/CbiB"/>
</dbReference>
<feature type="transmembrane region" description="Helical" evidence="9">
    <location>
        <begin position="309"/>
        <end position="334"/>
    </location>
</feature>
<keyword evidence="8 9" id="KW-0472">Membrane</keyword>
<comment type="caution">
    <text evidence="9">Lacks conserved residue(s) required for the propagation of feature annotation.</text>
</comment>
<evidence type="ECO:0000256" key="10">
    <source>
        <dbReference type="SAM" id="Coils"/>
    </source>
</evidence>
<feature type="transmembrane region" description="Helical" evidence="9">
    <location>
        <begin position="6"/>
        <end position="27"/>
    </location>
</feature>
<feature type="coiled-coil region" evidence="10">
    <location>
        <begin position="109"/>
        <end position="136"/>
    </location>
</feature>
<dbReference type="HAMAP" id="MF_00024">
    <property type="entry name" value="CobD_CbiB"/>
    <property type="match status" value="1"/>
</dbReference>
<organism evidence="11 12">
    <name type="scientific">Heliophilum fasciatum</name>
    <dbReference type="NCBI Taxonomy" id="35700"/>
    <lineage>
        <taxon>Bacteria</taxon>
        <taxon>Bacillati</taxon>
        <taxon>Bacillota</taxon>
        <taxon>Clostridia</taxon>
        <taxon>Eubacteriales</taxon>
        <taxon>Heliobacteriaceae</taxon>
        <taxon>Heliophilum</taxon>
    </lineage>
</organism>
<sequence length="336" mass="35741">MGGMLDQSPFAAIVLFVLIGLLVDLLLGDPRWLPHPVIGIGRLISLLEKRFYPPPGAAPAIFWQRGALVAMVVVTVTALVAWAAMALIAWLSGGASMVMIIAGGIALGVALASRSLAEAGREIQQLLEQGQLEEARKQLSYIVGRDTAHLDESEIVRATVETVAENTVDGIVSPLFYAFLAGVPGAYAYKAVNTLDSMIAYRNERYQFFGTFAARLDDVANYLPARLTGFCMIVAGALLGHPVARMINTWRRDAAGHPSPNSGIPEAVTAGALGVQLGGQNSYGGVVSYRATMGDPLTKMQARHIGQTIQLMALTTVIVTIVGIALLYAGLLWLGR</sequence>
<keyword evidence="6 9" id="KW-0812">Transmembrane</keyword>
<comment type="caution">
    <text evidence="11">The sequence shown here is derived from an EMBL/GenBank/DDBJ whole genome shotgun (WGS) entry which is preliminary data.</text>
</comment>
<evidence type="ECO:0000256" key="2">
    <source>
        <dbReference type="ARBA" id="ARBA00004953"/>
    </source>
</evidence>